<proteinExistence type="predicted"/>
<organism evidence="4 5">
    <name type="scientific">Parapedobacter koreensis</name>
    <dbReference type="NCBI Taxonomy" id="332977"/>
    <lineage>
        <taxon>Bacteria</taxon>
        <taxon>Pseudomonadati</taxon>
        <taxon>Bacteroidota</taxon>
        <taxon>Sphingobacteriia</taxon>
        <taxon>Sphingobacteriales</taxon>
        <taxon>Sphingobacteriaceae</taxon>
        <taxon>Parapedobacter</taxon>
    </lineage>
</organism>
<reference evidence="5" key="1">
    <citation type="submission" date="2016-10" db="EMBL/GenBank/DDBJ databases">
        <authorList>
            <person name="Varghese N."/>
            <person name="Submissions S."/>
        </authorList>
    </citation>
    <scope>NUCLEOTIDE SEQUENCE [LARGE SCALE GENOMIC DNA]</scope>
    <source>
        <strain evidence="5">Jip14</strain>
    </source>
</reference>
<dbReference type="Pfam" id="PF00144">
    <property type="entry name" value="Beta-lactamase"/>
    <property type="match status" value="1"/>
</dbReference>
<protein>
    <submittedName>
        <fullName evidence="4">CubicO group peptidase, beta-lactamase class C family</fullName>
    </submittedName>
</protein>
<dbReference type="InterPro" id="IPR021860">
    <property type="entry name" value="Peptidase_S12_Pab87-rel_C"/>
</dbReference>
<dbReference type="Gene3D" id="2.40.128.600">
    <property type="match status" value="1"/>
</dbReference>
<dbReference type="InterPro" id="IPR012338">
    <property type="entry name" value="Beta-lactam/transpept-like"/>
</dbReference>
<dbReference type="PANTHER" id="PTHR46825:SF15">
    <property type="entry name" value="BETA-LACTAMASE-RELATED DOMAIN-CONTAINING PROTEIN"/>
    <property type="match status" value="1"/>
</dbReference>
<dbReference type="RefSeq" id="WP_090609112.1">
    <property type="nucleotide sequence ID" value="NZ_FNZR01000013.1"/>
</dbReference>
<dbReference type="AlphaFoldDB" id="A0A1H7U3C1"/>
<feature type="domain" description="Beta-lactamase-related" evidence="2">
    <location>
        <begin position="32"/>
        <end position="361"/>
    </location>
</feature>
<dbReference type="SUPFAM" id="SSF56601">
    <property type="entry name" value="beta-lactamase/transpeptidase-like"/>
    <property type="match status" value="1"/>
</dbReference>
<name>A0A1H7U3C1_9SPHI</name>
<feature type="chain" id="PRO_5011514035" evidence="1">
    <location>
        <begin position="21"/>
        <end position="601"/>
    </location>
</feature>
<evidence type="ECO:0000256" key="1">
    <source>
        <dbReference type="SAM" id="SignalP"/>
    </source>
</evidence>
<accession>A0A1H7U3C1</accession>
<dbReference type="EMBL" id="FNZR01000013">
    <property type="protein sequence ID" value="SEL91592.1"/>
    <property type="molecule type" value="Genomic_DNA"/>
</dbReference>
<evidence type="ECO:0000313" key="4">
    <source>
        <dbReference type="EMBL" id="SEL91592.1"/>
    </source>
</evidence>
<dbReference type="PANTHER" id="PTHR46825">
    <property type="entry name" value="D-ALANYL-D-ALANINE-CARBOXYPEPTIDASE/ENDOPEPTIDASE AMPH"/>
    <property type="match status" value="1"/>
</dbReference>
<dbReference type="InterPro" id="IPR050491">
    <property type="entry name" value="AmpC-like"/>
</dbReference>
<evidence type="ECO:0000259" key="3">
    <source>
        <dbReference type="Pfam" id="PF11954"/>
    </source>
</evidence>
<feature type="signal peptide" evidence="1">
    <location>
        <begin position="1"/>
        <end position="20"/>
    </location>
</feature>
<keyword evidence="1" id="KW-0732">Signal</keyword>
<evidence type="ECO:0000313" key="5">
    <source>
        <dbReference type="Proteomes" id="UP000198916"/>
    </source>
</evidence>
<evidence type="ECO:0000259" key="2">
    <source>
        <dbReference type="Pfam" id="PF00144"/>
    </source>
</evidence>
<dbReference type="InterPro" id="IPR001466">
    <property type="entry name" value="Beta-lactam-related"/>
</dbReference>
<keyword evidence="5" id="KW-1185">Reference proteome</keyword>
<dbReference type="Proteomes" id="UP000198916">
    <property type="component" value="Unassembled WGS sequence"/>
</dbReference>
<feature type="domain" description="Peptidase S12 Pab87-related C-terminal" evidence="3">
    <location>
        <begin position="405"/>
        <end position="495"/>
    </location>
</feature>
<dbReference type="Gene3D" id="3.40.710.10">
    <property type="entry name" value="DD-peptidase/beta-lactamase superfamily"/>
    <property type="match status" value="1"/>
</dbReference>
<sequence length="601" mass="66548">MRICFILFAALWLTSPTIRAQSPSSSNRLQGIDSLLEKLLDDYHVAGFSVAVVHKDSVVYAKGFGYRDYEKRLPATPNTLYAIGSSSKAFTAALLGKLFGDSLSLDDKVGKHLPQLHFQDGREAQVTVRDLMTHRTGLSRYDYAWYVFNSDDRDSLLQRVSHMKPNADLRAKWQYNNFMYLAQGMIAERMTGRTWEENIKQYFLAPLGMARTNFDVKDMAADADASLGYTVTEKDSIKHVPYFEIRGMGPAGSINSSALEMTGWLKTWLHGGKSGNAQLIPAAYVGEAMTPQMVMGSGLPGTKYPDIHVEDYGLGWMIGSYRGHYQVEHGGNIDGFSASVCLFPSDSLGIVVLTNQNGSAVPTVVSHFIADRFLDLPFINWNARAVDKPTETTTPDTTEQEDVARIQGTNPSHVLGDYTGSYANPAYGKFNVNLRNDTLVANIGKDRVWLRHYHYDVFELKEFPHDGKSDTTEGGLKINFRTGLDGQIEGASIPMDEPTGDPALFKRQPFGTEVSAEQLQAYVGTYEVGGMKIKITVDKGVVFMDVPGQTNYETIAQGNHYFKLKVLSGFAIRFEVDEATGKATALYAIQPNGTFKAVRVE</sequence>
<dbReference type="OrthoDB" id="1522765at2"/>
<gene>
    <name evidence="4" type="ORF">SAMN05421740_11376</name>
</gene>
<dbReference type="Pfam" id="PF11954">
    <property type="entry name" value="DUF3471"/>
    <property type="match status" value="1"/>
</dbReference>
<dbReference type="STRING" id="332977.SAMN05421740_11376"/>